<evidence type="ECO:0000313" key="1">
    <source>
        <dbReference type="EMBL" id="MBB1097157.1"/>
    </source>
</evidence>
<dbReference type="Proteomes" id="UP000517106">
    <property type="component" value="Unassembled WGS sequence"/>
</dbReference>
<comment type="caution">
    <text evidence="1">The sequence shown here is derived from an EMBL/GenBank/DDBJ whole genome shotgun (WGS) entry which is preliminary data.</text>
</comment>
<organism evidence="1 2">
    <name type="scientific">Limosilactobacillus rudii</name>
    <dbReference type="NCBI Taxonomy" id="2759755"/>
    <lineage>
        <taxon>Bacteria</taxon>
        <taxon>Bacillati</taxon>
        <taxon>Bacillota</taxon>
        <taxon>Bacilli</taxon>
        <taxon>Lactobacillales</taxon>
        <taxon>Lactobacillaceae</taxon>
        <taxon>Limosilactobacillus</taxon>
    </lineage>
</organism>
<evidence type="ECO:0000313" key="2">
    <source>
        <dbReference type="Proteomes" id="UP000517106"/>
    </source>
</evidence>
<proteinExistence type="predicted"/>
<dbReference type="EMBL" id="JACIVA010000042">
    <property type="protein sequence ID" value="MBB1097157.1"/>
    <property type="molecule type" value="Genomic_DNA"/>
</dbReference>
<dbReference type="AlphaFoldDB" id="A0A7W3YNC4"/>
<protein>
    <submittedName>
        <fullName evidence="1">Uncharacterized protein</fullName>
    </submittedName>
</protein>
<accession>A0A7W3YNC4</accession>
<keyword evidence="2" id="KW-1185">Reference proteome</keyword>
<reference evidence="1 2" key="1">
    <citation type="submission" date="2020-07" db="EMBL/GenBank/DDBJ databases">
        <title>Description of Limosilactobacillus balticus sp. nov., Limosilactobacillus agrestis sp. nov., Limosilactobacillus albertensis sp. nov., Limosilactobacillus rudii sp. nov., Limosilactobacillus fastidiosus sp. nov., five novel Limosilactobacillus species isolated from the vertebrate gastrointestinal tract, and proposal of 6 subspecies of Limosilactobacillus reuteri adapted to the gastrointestinal tract of specific vertebrate hosts.</title>
        <authorList>
            <person name="Li F."/>
            <person name="Cheng C."/>
            <person name="Zheng J."/>
            <person name="Quevedo R.M."/>
            <person name="Li J."/>
            <person name="Roos S."/>
            <person name="Gaenzle M.G."/>
            <person name="Walter J."/>
        </authorList>
    </citation>
    <scope>NUCLEOTIDE SEQUENCE [LARGE SCALE GENOMIC DNA]</scope>
    <source>
        <strain evidence="1 2">STM2_1</strain>
    </source>
</reference>
<sequence length="254" mass="28623">MSFFSKFLKLMPGSLVKIANSNNWKLAKFYSSSFDKVNETFSKIDFYRNIDNAKGNLLDKLGEKYGVRRGPADDSFYRMMIKAKVANRKGDTTVNGVLRTMQNALGISVRDVRLRPVQLPDGKREPLAIRLNSVPMRFARSEYEQEFMIHQIESIIAAGVRLQDLQFTATAVGHFELGTTMINVETVDIDDSKDYNREASGSFNLGNTIIDVKETELTDQYDTSVETNGKANLGTVSVTAETYQITTDEEKEKN</sequence>
<name>A0A7W3YNC4_9LACO</name>
<dbReference type="RefSeq" id="WP_182595902.1">
    <property type="nucleotide sequence ID" value="NZ_JACIVA010000042.1"/>
</dbReference>
<gene>
    <name evidence="1" type="ORF">H5S09_04260</name>
</gene>